<dbReference type="InterPro" id="IPR001646">
    <property type="entry name" value="5peptide_repeat"/>
</dbReference>
<keyword evidence="1" id="KW-0812">Transmembrane</keyword>
<proteinExistence type="predicted"/>
<name>A0A1I6FJK5_9PSEU</name>
<organism evidence="2 3">
    <name type="scientific">Lentzea waywayandensis</name>
    <dbReference type="NCBI Taxonomy" id="84724"/>
    <lineage>
        <taxon>Bacteria</taxon>
        <taxon>Bacillati</taxon>
        <taxon>Actinomycetota</taxon>
        <taxon>Actinomycetes</taxon>
        <taxon>Pseudonocardiales</taxon>
        <taxon>Pseudonocardiaceae</taxon>
        <taxon>Lentzea</taxon>
    </lineage>
</organism>
<reference evidence="3" key="1">
    <citation type="submission" date="2016-10" db="EMBL/GenBank/DDBJ databases">
        <authorList>
            <person name="Varghese N."/>
            <person name="Submissions S."/>
        </authorList>
    </citation>
    <scope>NUCLEOTIDE SEQUENCE [LARGE SCALE GENOMIC DNA]</scope>
    <source>
        <strain evidence="3">DSM 44232</strain>
    </source>
</reference>
<evidence type="ECO:0000256" key="1">
    <source>
        <dbReference type="SAM" id="Phobius"/>
    </source>
</evidence>
<sequence length="482" mass="52342">MVGVVVLLVAGVALVVMWRWVDSLALADPEKKATTQLEVIKAASGIAIGGGGLFALYLAARRQRTQELELEVRHDELRNRQVELVQRDRTQEHAERTAEVTRLHAEQVAADARHDAAERRLTELYTKAAEQFGSDNVAVQLAGLYGFERLANDHAELRQTVVNVICSLLRMPAPSANDAATMSKSSQVRGAALRILQEHLTQGAGKYWAVGIDLSGARLKNLNLAGCRVEKGLFVESIFVDACDITGLTTAEELNLTGATFEGVLMATQVYIGGALALDDAKFLADVDFGGSGIVGPVSLAETTFSGFTSFAGCRFGGSARCSDSGFFGPVEFTGVTFNDAVEIRSTSFEGEVSFRGTYFEGPTRISDVTFLDEVWFNNSEFTASTPLLSAVQFSSDVWFHGVGLSNGILFHDVWFEGAADLGDCDDAGASDVRARRVPLFQQWPTNWEESEGGDGEWRYFADNAGSRELEFAAVLWNFAQD</sequence>
<keyword evidence="1" id="KW-0472">Membrane</keyword>
<feature type="transmembrane region" description="Helical" evidence="1">
    <location>
        <begin position="43"/>
        <end position="60"/>
    </location>
</feature>
<gene>
    <name evidence="2" type="ORF">SAMN04488564_1298</name>
</gene>
<evidence type="ECO:0000313" key="3">
    <source>
        <dbReference type="Proteomes" id="UP000198583"/>
    </source>
</evidence>
<evidence type="ECO:0000313" key="2">
    <source>
        <dbReference type="EMBL" id="SFR30133.1"/>
    </source>
</evidence>
<dbReference type="AlphaFoldDB" id="A0A1I6FJK5"/>
<accession>A0A1I6FJK5</accession>
<dbReference type="STRING" id="84724.SAMN04488564_1298"/>
<keyword evidence="1" id="KW-1133">Transmembrane helix</keyword>
<keyword evidence="3" id="KW-1185">Reference proteome</keyword>
<dbReference type="Pfam" id="PF13576">
    <property type="entry name" value="Pentapeptide_3"/>
    <property type="match status" value="1"/>
</dbReference>
<protein>
    <recommendedName>
        <fullName evidence="4">Pentapeptide repeat-containing protein</fullName>
    </recommendedName>
</protein>
<dbReference type="EMBL" id="FOYL01000029">
    <property type="protein sequence ID" value="SFR30133.1"/>
    <property type="molecule type" value="Genomic_DNA"/>
</dbReference>
<evidence type="ECO:0008006" key="4">
    <source>
        <dbReference type="Google" id="ProtNLM"/>
    </source>
</evidence>
<dbReference type="Gene3D" id="2.160.20.80">
    <property type="entry name" value="E3 ubiquitin-protein ligase SopA"/>
    <property type="match status" value="1"/>
</dbReference>
<dbReference type="Proteomes" id="UP000198583">
    <property type="component" value="Unassembled WGS sequence"/>
</dbReference>